<feature type="compositionally biased region" description="Polar residues" evidence="1">
    <location>
        <begin position="42"/>
        <end position="67"/>
    </location>
</feature>
<protein>
    <submittedName>
        <fullName evidence="2">Uncharacterized protein</fullName>
    </submittedName>
</protein>
<sequence length="67" mass="7456">MIDIFFGSTANYFNPHRQVDAAPEPQSRPTQQQTPEQESTTDTHNQGTPRRNTRSGNLESLGNGNVL</sequence>
<organism evidence="2 3">
    <name type="scientific">Pseudomonas fluorescens</name>
    <dbReference type="NCBI Taxonomy" id="294"/>
    <lineage>
        <taxon>Bacteria</taxon>
        <taxon>Pseudomonadati</taxon>
        <taxon>Pseudomonadota</taxon>
        <taxon>Gammaproteobacteria</taxon>
        <taxon>Pseudomonadales</taxon>
        <taxon>Pseudomonadaceae</taxon>
        <taxon>Pseudomonas</taxon>
    </lineage>
</organism>
<feature type="compositionally biased region" description="Low complexity" evidence="1">
    <location>
        <begin position="23"/>
        <end position="40"/>
    </location>
</feature>
<name>A0A7M2J3P3_PSEFL</name>
<gene>
    <name evidence="2" type="ORF">IM720_26765</name>
</gene>
<proteinExistence type="predicted"/>
<dbReference type="EMBL" id="CP063233">
    <property type="protein sequence ID" value="QOU04261.1"/>
    <property type="molecule type" value="Genomic_DNA"/>
</dbReference>
<dbReference type="Proteomes" id="UP000593833">
    <property type="component" value="Chromosome"/>
</dbReference>
<evidence type="ECO:0000313" key="2">
    <source>
        <dbReference type="EMBL" id="QOU04261.1"/>
    </source>
</evidence>
<evidence type="ECO:0000256" key="1">
    <source>
        <dbReference type="SAM" id="MobiDB-lite"/>
    </source>
</evidence>
<dbReference type="AlphaFoldDB" id="A0A7M2J3P3"/>
<dbReference type="RefSeq" id="WP_155766416.1">
    <property type="nucleotide sequence ID" value="NZ_CP015637.1"/>
</dbReference>
<accession>A0A7M2J3P3</accession>
<feature type="region of interest" description="Disordered" evidence="1">
    <location>
        <begin position="1"/>
        <end position="67"/>
    </location>
</feature>
<reference evidence="2 3" key="1">
    <citation type="submission" date="2020-10" db="EMBL/GenBank/DDBJ databases">
        <title>Complete genome sequence of a novel Pseudomonas fluorescens strain isolated from the flower of kumarahou (Pomaderris kumeraho).</title>
        <authorList>
            <person name="Summers M.C."/>
            <person name="Nowak V."/>
            <person name="Fairhurst M.J."/>
            <person name="Owen J.G."/>
            <person name="Gerth M.L."/>
            <person name="Patrick W.M."/>
        </authorList>
    </citation>
    <scope>NUCLEOTIDE SEQUENCE [LARGE SCALE GENOMIC DNA]</scope>
    <source>
        <strain evidence="2 3">KF1</strain>
    </source>
</reference>
<evidence type="ECO:0000313" key="3">
    <source>
        <dbReference type="Proteomes" id="UP000593833"/>
    </source>
</evidence>